<organism evidence="3 4">
    <name type="scientific">Candidatus Scatousia excrementigallinarum</name>
    <dbReference type="NCBI Taxonomy" id="2840935"/>
    <lineage>
        <taxon>Bacteria</taxon>
        <taxon>Candidatus Scatousia</taxon>
    </lineage>
</organism>
<comment type="caution">
    <text evidence="3">The sequence shown here is derived from an EMBL/GenBank/DDBJ whole genome shotgun (WGS) entry which is preliminary data.</text>
</comment>
<name>A0A9D1EXE4_9BACT</name>
<reference evidence="3" key="2">
    <citation type="journal article" date="2021" name="PeerJ">
        <title>Extensive microbial diversity within the chicken gut microbiome revealed by metagenomics and culture.</title>
        <authorList>
            <person name="Gilroy R."/>
            <person name="Ravi A."/>
            <person name="Getino M."/>
            <person name="Pursley I."/>
            <person name="Horton D.L."/>
            <person name="Alikhan N.F."/>
            <person name="Baker D."/>
            <person name="Gharbi K."/>
            <person name="Hall N."/>
            <person name="Watson M."/>
            <person name="Adriaenssens E.M."/>
            <person name="Foster-Nyarko E."/>
            <person name="Jarju S."/>
            <person name="Secka A."/>
            <person name="Antonio M."/>
            <person name="Oren A."/>
            <person name="Chaudhuri R.R."/>
            <person name="La Ragione R."/>
            <person name="Hildebrand F."/>
            <person name="Pallen M.J."/>
        </authorList>
    </citation>
    <scope>NUCLEOTIDE SEQUENCE</scope>
    <source>
        <strain evidence="3">6276</strain>
    </source>
</reference>
<dbReference type="InterPro" id="IPR023346">
    <property type="entry name" value="Lysozyme-like_dom_sf"/>
</dbReference>
<evidence type="ECO:0000259" key="2">
    <source>
        <dbReference type="Pfam" id="PF01464"/>
    </source>
</evidence>
<dbReference type="InterPro" id="IPR018247">
    <property type="entry name" value="EF_Hand_1_Ca_BS"/>
</dbReference>
<dbReference type="InterPro" id="IPR008258">
    <property type="entry name" value="Transglycosylase_SLT_dom_1"/>
</dbReference>
<dbReference type="EMBL" id="DVIU01000045">
    <property type="protein sequence ID" value="HIS35424.1"/>
    <property type="molecule type" value="Genomic_DNA"/>
</dbReference>
<dbReference type="AlphaFoldDB" id="A0A9D1EXE4"/>
<dbReference type="SUPFAM" id="SSF53955">
    <property type="entry name" value="Lysozyme-like"/>
    <property type="match status" value="1"/>
</dbReference>
<evidence type="ECO:0000313" key="3">
    <source>
        <dbReference type="EMBL" id="HIS35424.1"/>
    </source>
</evidence>
<reference evidence="3" key="1">
    <citation type="submission" date="2020-10" db="EMBL/GenBank/DDBJ databases">
        <authorList>
            <person name="Gilroy R."/>
        </authorList>
    </citation>
    <scope>NUCLEOTIDE SEQUENCE</scope>
    <source>
        <strain evidence="3">6276</strain>
    </source>
</reference>
<feature type="compositionally biased region" description="Low complexity" evidence="1">
    <location>
        <begin position="117"/>
        <end position="126"/>
    </location>
</feature>
<evidence type="ECO:0000256" key="1">
    <source>
        <dbReference type="SAM" id="MobiDB-lite"/>
    </source>
</evidence>
<feature type="region of interest" description="Disordered" evidence="1">
    <location>
        <begin position="106"/>
        <end position="126"/>
    </location>
</feature>
<sequence>MYGMNFLFGNNFGFGGFGCFCRPVINPFMLGAMQGYTSAMCAYSMMGGIFSTPSLFNFNMYSQPQNYNYPSVNYHYQQIPAVNPFSTSSFQELLTKTREASANLQQQLKSGTASSDTTVKPESTSTVKSSEVKSSVDFKTKVEQVAKNLVCKPEDLLALMNSESGLNAKAQNKSGQGAVGLIQFTTPAIKELNRHGINITKEQLLNMDAVEQMDYVEKYLKIAKSYKFTNDYPLSAGDLYAINYLPGKASLYNLASRGDIYYEANKGLDADKDGVITKDDLAKRLDKFRVSLVA</sequence>
<dbReference type="Pfam" id="PF01464">
    <property type="entry name" value="SLT"/>
    <property type="match status" value="1"/>
</dbReference>
<dbReference type="Gene3D" id="1.10.530.10">
    <property type="match status" value="1"/>
</dbReference>
<protein>
    <submittedName>
        <fullName evidence="3">Transglycosylase SLT domain-containing protein</fullName>
    </submittedName>
</protein>
<feature type="domain" description="Transglycosylase SLT" evidence="2">
    <location>
        <begin position="151"/>
        <end position="203"/>
    </location>
</feature>
<dbReference type="PROSITE" id="PS00018">
    <property type="entry name" value="EF_HAND_1"/>
    <property type="match status" value="1"/>
</dbReference>
<feature type="compositionally biased region" description="Polar residues" evidence="1">
    <location>
        <begin position="106"/>
        <end position="116"/>
    </location>
</feature>
<evidence type="ECO:0000313" key="4">
    <source>
        <dbReference type="Proteomes" id="UP000823928"/>
    </source>
</evidence>
<proteinExistence type="predicted"/>
<gene>
    <name evidence="3" type="ORF">IAC10_02170</name>
</gene>
<accession>A0A9D1EXE4</accession>
<dbReference type="Proteomes" id="UP000823928">
    <property type="component" value="Unassembled WGS sequence"/>
</dbReference>